<dbReference type="GO" id="GO:0006508">
    <property type="term" value="P:proteolysis"/>
    <property type="evidence" value="ECO:0007669"/>
    <property type="project" value="UniProtKB-KW"/>
</dbReference>
<dbReference type="GO" id="GO:0005737">
    <property type="term" value="C:cytoplasm"/>
    <property type="evidence" value="ECO:0007669"/>
    <property type="project" value="UniProtKB-ARBA"/>
</dbReference>
<sequence>MDLSYKQKSAWEDLTKAELSELGKLSDSYLDFLNNGKTERECTIEIIKQAKKHGFKSLEEVIKSGSAKKGTKVYLNNKEKSVVLMVLGDDITQGMNIIGAHIDSPRLDLKQMPLFEESNMAFLKTHYYGGVKKYQWTTIPLAIHGVIFTKEGKKVDICIGEDEKDPVLFINDLLIHLSKKQLQETMAEGITGEQLNILVGNQKPVSKEKKDKADKKEEVKDPVKENILKILNEKYGIVEEDFRVAELEVVPAGKARNVGFDSSLIAGHGHDDRVCAYTTLKAILEVESPKRTAAALFADKEEIGSVGNTGMQAFYFENMVAEIAALNKNYRDIDVRRAFANSYMLSADVSAGFDPAFPSVFEKMNSAYIGSGICINKYTGSGGKGGSNDANAEFLQKIRKIFDDNKVVWQTAELGKIDAGGGGTIAYIIAKYGAEVVDCGVPVLSMHAPFEILSKADLYMAYRAYSAFYK</sequence>
<organism evidence="12 13">
    <name type="scientific">Treponema putidum</name>
    <dbReference type="NCBI Taxonomy" id="221027"/>
    <lineage>
        <taxon>Bacteria</taxon>
        <taxon>Pseudomonadati</taxon>
        <taxon>Spirochaetota</taxon>
        <taxon>Spirochaetia</taxon>
        <taxon>Spirochaetales</taxon>
        <taxon>Treponemataceae</taxon>
        <taxon>Treponema</taxon>
    </lineage>
</organism>
<dbReference type="EC" id="3.4.11.-" evidence="10"/>
<dbReference type="InterPro" id="IPR023358">
    <property type="entry name" value="Peptidase_M18_dom2"/>
</dbReference>
<evidence type="ECO:0000313" key="13">
    <source>
        <dbReference type="Proteomes" id="UP001058682"/>
    </source>
</evidence>
<evidence type="ECO:0000256" key="8">
    <source>
        <dbReference type="ARBA" id="ARBA00023049"/>
    </source>
</evidence>
<evidence type="ECO:0000256" key="4">
    <source>
        <dbReference type="ARBA" id="ARBA00022670"/>
    </source>
</evidence>
<comment type="similarity">
    <text evidence="2 9">Belongs to the peptidase M18 family.</text>
</comment>
<dbReference type="PANTHER" id="PTHR28570:SF2">
    <property type="entry name" value="M18 FAMILY AMINOPEPTIDASE 1-RELATED"/>
    <property type="match status" value="1"/>
</dbReference>
<evidence type="ECO:0000256" key="6">
    <source>
        <dbReference type="ARBA" id="ARBA00022801"/>
    </source>
</evidence>
<evidence type="ECO:0000313" key="11">
    <source>
        <dbReference type="EMBL" id="UTY29360.1"/>
    </source>
</evidence>
<accession>A0AAE9MVW7</accession>
<evidence type="ECO:0000256" key="10">
    <source>
        <dbReference type="RuleBase" id="RU004387"/>
    </source>
</evidence>
<keyword evidence="8 9" id="KW-0482">Metalloprotease</keyword>
<dbReference type="GO" id="GO:0004177">
    <property type="term" value="F:aminopeptidase activity"/>
    <property type="evidence" value="ECO:0007669"/>
    <property type="project" value="UniProtKB-KW"/>
</dbReference>
<evidence type="ECO:0000256" key="7">
    <source>
        <dbReference type="ARBA" id="ARBA00022833"/>
    </source>
</evidence>
<dbReference type="GO" id="GO:0008270">
    <property type="term" value="F:zinc ion binding"/>
    <property type="evidence" value="ECO:0007669"/>
    <property type="project" value="InterPro"/>
</dbReference>
<proteinExistence type="inferred from homology"/>
<reference evidence="12" key="1">
    <citation type="submission" date="2019-04" db="EMBL/GenBank/DDBJ databases">
        <title>Whole genome sequencing of oral phylogroup 2 treponemes.</title>
        <authorList>
            <person name="Chan Y."/>
            <person name="Zeng H.H."/>
            <person name="Yu X.L."/>
            <person name="Leung W.K."/>
            <person name="Watt R.M."/>
        </authorList>
    </citation>
    <scope>NUCLEOTIDE SEQUENCE</scope>
    <source>
        <strain evidence="12">OMZ 835</strain>
        <strain evidence="11">OMZ 847</strain>
    </source>
</reference>
<dbReference type="Proteomes" id="UP001058682">
    <property type="component" value="Chromosome"/>
</dbReference>
<keyword evidence="4 9" id="KW-0645">Protease</keyword>
<dbReference type="Pfam" id="PF02127">
    <property type="entry name" value="Peptidase_M18"/>
    <property type="match status" value="1"/>
</dbReference>
<dbReference type="AlphaFoldDB" id="A0AAE9MVW7"/>
<dbReference type="KEGG" id="tpk:JO40_02400"/>
<dbReference type="SUPFAM" id="SSF101821">
    <property type="entry name" value="Aminopeptidase/glucanase lid domain"/>
    <property type="match status" value="1"/>
</dbReference>
<evidence type="ECO:0000256" key="5">
    <source>
        <dbReference type="ARBA" id="ARBA00022723"/>
    </source>
</evidence>
<name>A0AAE9MVW7_9SPIR</name>
<dbReference type="CDD" id="cd05659">
    <property type="entry name" value="M18_API"/>
    <property type="match status" value="1"/>
</dbReference>
<gene>
    <name evidence="12" type="ORF">E4N74_09525</name>
    <name evidence="11" type="ORF">E4N76_10580</name>
</gene>
<keyword evidence="5 9" id="KW-0479">Metal-binding</keyword>
<comment type="cofactor">
    <cofactor evidence="1 10">
        <name>Zn(2+)</name>
        <dbReference type="ChEBI" id="CHEBI:29105"/>
    </cofactor>
</comment>
<dbReference type="GO" id="GO:0008237">
    <property type="term" value="F:metallopeptidase activity"/>
    <property type="evidence" value="ECO:0007669"/>
    <property type="project" value="UniProtKB-KW"/>
</dbReference>
<dbReference type="SUPFAM" id="SSF53187">
    <property type="entry name" value="Zn-dependent exopeptidases"/>
    <property type="match status" value="1"/>
</dbReference>
<evidence type="ECO:0000256" key="1">
    <source>
        <dbReference type="ARBA" id="ARBA00001947"/>
    </source>
</evidence>
<evidence type="ECO:0000313" key="14">
    <source>
        <dbReference type="Proteomes" id="UP001059401"/>
    </source>
</evidence>
<dbReference type="Proteomes" id="UP001059401">
    <property type="component" value="Chromosome"/>
</dbReference>
<keyword evidence="14" id="KW-1185">Reference proteome</keyword>
<keyword evidence="3 9" id="KW-0031">Aminopeptidase</keyword>
<evidence type="ECO:0000256" key="3">
    <source>
        <dbReference type="ARBA" id="ARBA00022438"/>
    </source>
</evidence>
<dbReference type="InterPro" id="IPR001948">
    <property type="entry name" value="Peptidase_M18"/>
</dbReference>
<dbReference type="Gene3D" id="2.30.250.10">
    <property type="entry name" value="Aminopeptidase i, Domain 2"/>
    <property type="match status" value="1"/>
</dbReference>
<evidence type="ECO:0000313" key="12">
    <source>
        <dbReference type="EMBL" id="UTY34213.1"/>
    </source>
</evidence>
<evidence type="ECO:0000256" key="9">
    <source>
        <dbReference type="RuleBase" id="RU004386"/>
    </source>
</evidence>
<protein>
    <recommendedName>
        <fullName evidence="10">M18 family aminopeptidase</fullName>
        <ecNumber evidence="10">3.4.11.-</ecNumber>
    </recommendedName>
</protein>
<dbReference type="Gene3D" id="3.40.630.10">
    <property type="entry name" value="Zn peptidases"/>
    <property type="match status" value="1"/>
</dbReference>
<keyword evidence="6 9" id="KW-0378">Hydrolase</keyword>
<dbReference type="PRINTS" id="PR00932">
    <property type="entry name" value="AMINO1PTASE"/>
</dbReference>
<dbReference type="EMBL" id="CP038802">
    <property type="protein sequence ID" value="UTY29360.1"/>
    <property type="molecule type" value="Genomic_DNA"/>
</dbReference>
<dbReference type="PANTHER" id="PTHR28570">
    <property type="entry name" value="ASPARTYL AMINOPEPTIDASE"/>
    <property type="match status" value="1"/>
</dbReference>
<dbReference type="NCBIfam" id="NF002600">
    <property type="entry name" value="PRK02256.1"/>
    <property type="match status" value="1"/>
</dbReference>
<dbReference type="RefSeq" id="WP_044977720.1">
    <property type="nucleotide sequence ID" value="NZ_CP009228.1"/>
</dbReference>
<dbReference type="EMBL" id="CP038804">
    <property type="protein sequence ID" value="UTY34213.1"/>
    <property type="molecule type" value="Genomic_DNA"/>
</dbReference>
<evidence type="ECO:0000256" key="2">
    <source>
        <dbReference type="ARBA" id="ARBA00008290"/>
    </source>
</evidence>
<keyword evidence="7 9" id="KW-0862">Zinc</keyword>